<feature type="domain" description="F-box" evidence="1">
    <location>
        <begin position="59"/>
        <end position="111"/>
    </location>
</feature>
<evidence type="ECO:0000313" key="2">
    <source>
        <dbReference type="EMBL" id="TEB30034.1"/>
    </source>
</evidence>
<dbReference type="EMBL" id="QPFP01000024">
    <property type="protein sequence ID" value="TEB30034.1"/>
    <property type="molecule type" value="Genomic_DNA"/>
</dbReference>
<dbReference type="Proteomes" id="UP000298030">
    <property type="component" value="Unassembled WGS sequence"/>
</dbReference>
<evidence type="ECO:0000259" key="1">
    <source>
        <dbReference type="Pfam" id="PF12937"/>
    </source>
</evidence>
<dbReference type="Gene3D" id="1.20.1280.50">
    <property type="match status" value="1"/>
</dbReference>
<organism evidence="2 3">
    <name type="scientific">Coprinellus micaceus</name>
    <name type="common">Glistening ink-cap mushroom</name>
    <name type="synonym">Coprinus micaceus</name>
    <dbReference type="NCBI Taxonomy" id="71717"/>
    <lineage>
        <taxon>Eukaryota</taxon>
        <taxon>Fungi</taxon>
        <taxon>Dikarya</taxon>
        <taxon>Basidiomycota</taxon>
        <taxon>Agaricomycotina</taxon>
        <taxon>Agaricomycetes</taxon>
        <taxon>Agaricomycetidae</taxon>
        <taxon>Agaricales</taxon>
        <taxon>Agaricineae</taxon>
        <taxon>Psathyrellaceae</taxon>
        <taxon>Coprinellus</taxon>
    </lineage>
</organism>
<keyword evidence="3" id="KW-1185">Reference proteome</keyword>
<sequence>MSEEVIEQDDAFSPATNALLGASNGVGVQIIHDKIARRILELEDEFRALQNRYNVASPISRLPLETLADIFLALHAVCSGSSYKRRQWVQITFVCKLWRSIALDCTSLWSDLPIINPTFTDAVLSRSNGAPISLKLSSFRP</sequence>
<accession>A0A4Y7T7V0</accession>
<dbReference type="OrthoDB" id="2884925at2759"/>
<proteinExistence type="predicted"/>
<gene>
    <name evidence="2" type="ORF">FA13DRAFT_1689134</name>
</gene>
<protein>
    <recommendedName>
        <fullName evidence="1">F-box domain-containing protein</fullName>
    </recommendedName>
</protein>
<dbReference type="Pfam" id="PF12937">
    <property type="entry name" value="F-box-like"/>
    <property type="match status" value="1"/>
</dbReference>
<dbReference type="AlphaFoldDB" id="A0A4Y7T7V0"/>
<feature type="non-terminal residue" evidence="2">
    <location>
        <position position="141"/>
    </location>
</feature>
<comment type="caution">
    <text evidence="2">The sequence shown here is derived from an EMBL/GenBank/DDBJ whole genome shotgun (WGS) entry which is preliminary data.</text>
</comment>
<dbReference type="STRING" id="71717.A0A4Y7T7V0"/>
<reference evidence="2 3" key="1">
    <citation type="journal article" date="2019" name="Nat. Ecol. Evol.">
        <title>Megaphylogeny resolves global patterns of mushroom evolution.</title>
        <authorList>
            <person name="Varga T."/>
            <person name="Krizsan K."/>
            <person name="Foldi C."/>
            <person name="Dima B."/>
            <person name="Sanchez-Garcia M."/>
            <person name="Sanchez-Ramirez S."/>
            <person name="Szollosi G.J."/>
            <person name="Szarkandi J.G."/>
            <person name="Papp V."/>
            <person name="Albert L."/>
            <person name="Andreopoulos W."/>
            <person name="Angelini C."/>
            <person name="Antonin V."/>
            <person name="Barry K.W."/>
            <person name="Bougher N.L."/>
            <person name="Buchanan P."/>
            <person name="Buyck B."/>
            <person name="Bense V."/>
            <person name="Catcheside P."/>
            <person name="Chovatia M."/>
            <person name="Cooper J."/>
            <person name="Damon W."/>
            <person name="Desjardin D."/>
            <person name="Finy P."/>
            <person name="Geml J."/>
            <person name="Haridas S."/>
            <person name="Hughes K."/>
            <person name="Justo A."/>
            <person name="Karasinski D."/>
            <person name="Kautmanova I."/>
            <person name="Kiss B."/>
            <person name="Kocsube S."/>
            <person name="Kotiranta H."/>
            <person name="LaButti K.M."/>
            <person name="Lechner B.E."/>
            <person name="Liimatainen K."/>
            <person name="Lipzen A."/>
            <person name="Lukacs Z."/>
            <person name="Mihaltcheva S."/>
            <person name="Morgado L.N."/>
            <person name="Niskanen T."/>
            <person name="Noordeloos M.E."/>
            <person name="Ohm R.A."/>
            <person name="Ortiz-Santana B."/>
            <person name="Ovrebo C."/>
            <person name="Racz N."/>
            <person name="Riley R."/>
            <person name="Savchenko A."/>
            <person name="Shiryaev A."/>
            <person name="Soop K."/>
            <person name="Spirin V."/>
            <person name="Szebenyi C."/>
            <person name="Tomsovsky M."/>
            <person name="Tulloss R.E."/>
            <person name="Uehling J."/>
            <person name="Grigoriev I.V."/>
            <person name="Vagvolgyi C."/>
            <person name="Papp T."/>
            <person name="Martin F.M."/>
            <person name="Miettinen O."/>
            <person name="Hibbett D.S."/>
            <person name="Nagy L.G."/>
        </authorList>
    </citation>
    <scope>NUCLEOTIDE SEQUENCE [LARGE SCALE GENOMIC DNA]</scope>
    <source>
        <strain evidence="2 3">FP101781</strain>
    </source>
</reference>
<name>A0A4Y7T7V0_COPMI</name>
<dbReference type="InterPro" id="IPR001810">
    <property type="entry name" value="F-box_dom"/>
</dbReference>
<evidence type="ECO:0000313" key="3">
    <source>
        <dbReference type="Proteomes" id="UP000298030"/>
    </source>
</evidence>